<dbReference type="CDD" id="cd03351">
    <property type="entry name" value="LbH_UDP-GlcNAc_AT"/>
    <property type="match status" value="1"/>
</dbReference>
<keyword evidence="2 6" id="KW-0441">Lipid A biosynthesis</keyword>
<comment type="caution">
    <text evidence="8">The sequence shown here is derived from an EMBL/GenBank/DDBJ whole genome shotgun (WGS) entry which is preliminary data.</text>
</comment>
<keyword evidence="4 6" id="KW-0443">Lipid metabolism</keyword>
<evidence type="ECO:0000313" key="9">
    <source>
        <dbReference type="Proteomes" id="UP000658278"/>
    </source>
</evidence>
<evidence type="ECO:0000256" key="1">
    <source>
        <dbReference type="ARBA" id="ARBA00022516"/>
    </source>
</evidence>
<name>A0A934VB14_9BACT</name>
<sequence>MIHPTAIISPKAQLGDDIQIGPYSVVGDDVVLGDGCVLHSHVVIEGPSRIGKRNEFFPFAAIGGKTQDLKYESEPTYLEIGDHNVFRENVTIHRGTRADTNTRIGHQNLFLCYSHVAHECQLGDHIIMSNNATLAGHVTVHDHAIISGLSAVHQFSRIGCHSMVGGMTRVNQDVAPFTIIEGSPSSTRGLNQIGLQRRGFSKDDLSALKVAYKKLFLKKDANLSNAVAELKELDAAANPHVQHLIEFIETTERGITR</sequence>
<dbReference type="GO" id="GO:0008780">
    <property type="term" value="F:acyl-[acyl-carrier-protein]-UDP-N-acetylglucosamine O-acyltransferase activity"/>
    <property type="evidence" value="ECO:0007669"/>
    <property type="project" value="UniProtKB-UniRule"/>
</dbReference>
<keyword evidence="6" id="KW-0963">Cytoplasm</keyword>
<dbReference type="NCBIfam" id="NF003657">
    <property type="entry name" value="PRK05289.1"/>
    <property type="match status" value="1"/>
</dbReference>
<dbReference type="AlphaFoldDB" id="A0A934VB14"/>
<dbReference type="InterPro" id="IPR011004">
    <property type="entry name" value="Trimer_LpxA-like_sf"/>
</dbReference>
<evidence type="ECO:0000256" key="5">
    <source>
        <dbReference type="ARBA" id="ARBA00023315"/>
    </source>
</evidence>
<dbReference type="InterPro" id="IPR010137">
    <property type="entry name" value="Lipid_A_LpxA"/>
</dbReference>
<evidence type="ECO:0000256" key="6">
    <source>
        <dbReference type="HAMAP-Rule" id="MF_00387"/>
    </source>
</evidence>
<dbReference type="EC" id="2.3.1.129" evidence="6"/>
<dbReference type="NCBIfam" id="TIGR01852">
    <property type="entry name" value="lipid_A_lpxA"/>
    <property type="match status" value="1"/>
</dbReference>
<evidence type="ECO:0000259" key="7">
    <source>
        <dbReference type="Pfam" id="PF13720"/>
    </source>
</evidence>
<comment type="pathway">
    <text evidence="6">Glycolipid biosynthesis; lipid IV(A) biosynthesis; lipid IV(A) from (3R)-3-hydroxytetradecanoyl-[acyl-carrier-protein] and UDP-N-acetyl-alpha-D-glucosamine: step 1/6.</text>
</comment>
<keyword evidence="3 6" id="KW-0808">Transferase</keyword>
<dbReference type="HAMAP" id="MF_00387">
    <property type="entry name" value="LpxA"/>
    <property type="match status" value="1"/>
</dbReference>
<evidence type="ECO:0000313" key="8">
    <source>
        <dbReference type="EMBL" id="MBK1826908.1"/>
    </source>
</evidence>
<evidence type="ECO:0000256" key="3">
    <source>
        <dbReference type="ARBA" id="ARBA00022679"/>
    </source>
</evidence>
<dbReference type="PIRSF" id="PIRSF000456">
    <property type="entry name" value="UDP-GlcNAc_acltr"/>
    <property type="match status" value="1"/>
</dbReference>
<comment type="similarity">
    <text evidence="6">Belongs to the transferase hexapeptide repeat family. LpxA subfamily.</text>
</comment>
<feature type="domain" description="UDP N-acetylglucosamine O-acyltransferase C-terminal" evidence="7">
    <location>
        <begin position="173"/>
        <end position="255"/>
    </location>
</feature>
<dbReference type="Proteomes" id="UP000658278">
    <property type="component" value="Unassembled WGS sequence"/>
</dbReference>
<evidence type="ECO:0000256" key="2">
    <source>
        <dbReference type="ARBA" id="ARBA00022556"/>
    </source>
</evidence>
<comment type="subunit">
    <text evidence="6">Homotrimer.</text>
</comment>
<dbReference type="GO" id="GO:0005737">
    <property type="term" value="C:cytoplasm"/>
    <property type="evidence" value="ECO:0007669"/>
    <property type="project" value="UniProtKB-SubCell"/>
</dbReference>
<gene>
    <name evidence="6 8" type="primary">lpxA</name>
    <name evidence="8" type="ORF">JIN81_07750</name>
</gene>
<reference evidence="8" key="1">
    <citation type="submission" date="2021-01" db="EMBL/GenBank/DDBJ databases">
        <title>Modified the classification status of verrucomicrobia.</title>
        <authorList>
            <person name="Feng X."/>
        </authorList>
    </citation>
    <scope>NUCLEOTIDE SEQUENCE</scope>
    <source>
        <strain evidence="8">KCTC 22201</strain>
    </source>
</reference>
<accession>A0A934VB14</accession>
<dbReference type="RefSeq" id="WP_200278361.1">
    <property type="nucleotide sequence ID" value="NZ_JAENII010000004.1"/>
</dbReference>
<dbReference type="InterPro" id="IPR001451">
    <property type="entry name" value="Hexapep"/>
</dbReference>
<keyword evidence="6" id="KW-0677">Repeat</keyword>
<dbReference type="PANTHER" id="PTHR43480:SF1">
    <property type="entry name" value="ACYL-[ACYL-CARRIER-PROTEIN]--UDP-N-ACETYLGLUCOSAMINE O-ACYLTRANSFERASE, MITOCHONDRIAL-RELATED"/>
    <property type="match status" value="1"/>
</dbReference>
<dbReference type="SUPFAM" id="SSF51161">
    <property type="entry name" value="Trimeric LpxA-like enzymes"/>
    <property type="match status" value="1"/>
</dbReference>
<dbReference type="GO" id="GO:0016020">
    <property type="term" value="C:membrane"/>
    <property type="evidence" value="ECO:0007669"/>
    <property type="project" value="GOC"/>
</dbReference>
<dbReference type="Pfam" id="PF00132">
    <property type="entry name" value="Hexapep"/>
    <property type="match status" value="1"/>
</dbReference>
<organism evidence="8 9">
    <name type="scientific">Haloferula rosea</name>
    <dbReference type="NCBI Taxonomy" id="490093"/>
    <lineage>
        <taxon>Bacteria</taxon>
        <taxon>Pseudomonadati</taxon>
        <taxon>Verrucomicrobiota</taxon>
        <taxon>Verrucomicrobiia</taxon>
        <taxon>Verrucomicrobiales</taxon>
        <taxon>Verrucomicrobiaceae</taxon>
        <taxon>Haloferula</taxon>
    </lineage>
</organism>
<keyword evidence="5 6" id="KW-0012">Acyltransferase</keyword>
<evidence type="ECO:0000256" key="4">
    <source>
        <dbReference type="ARBA" id="ARBA00023098"/>
    </source>
</evidence>
<keyword evidence="1 6" id="KW-0444">Lipid biosynthesis</keyword>
<proteinExistence type="inferred from homology"/>
<dbReference type="InterPro" id="IPR029098">
    <property type="entry name" value="Acetyltransf_C"/>
</dbReference>
<dbReference type="Gene3D" id="2.160.10.10">
    <property type="entry name" value="Hexapeptide repeat proteins"/>
    <property type="match status" value="1"/>
</dbReference>
<dbReference type="EMBL" id="JAENII010000004">
    <property type="protein sequence ID" value="MBK1826908.1"/>
    <property type="molecule type" value="Genomic_DNA"/>
</dbReference>
<comment type="subcellular location">
    <subcellularLocation>
        <location evidence="6">Cytoplasm</location>
    </subcellularLocation>
</comment>
<dbReference type="InterPro" id="IPR037157">
    <property type="entry name" value="Acetyltransf_C_sf"/>
</dbReference>
<dbReference type="Pfam" id="PF13720">
    <property type="entry name" value="Acetyltransf_11"/>
    <property type="match status" value="1"/>
</dbReference>
<comment type="catalytic activity">
    <reaction evidence="6">
        <text>a (3R)-hydroxyacyl-[ACP] + UDP-N-acetyl-alpha-D-glucosamine = a UDP-3-O-[(3R)-3-hydroxyacyl]-N-acetyl-alpha-D-glucosamine + holo-[ACP]</text>
        <dbReference type="Rhea" id="RHEA:67812"/>
        <dbReference type="Rhea" id="RHEA-COMP:9685"/>
        <dbReference type="Rhea" id="RHEA-COMP:9945"/>
        <dbReference type="ChEBI" id="CHEBI:57705"/>
        <dbReference type="ChEBI" id="CHEBI:64479"/>
        <dbReference type="ChEBI" id="CHEBI:78827"/>
        <dbReference type="ChEBI" id="CHEBI:173225"/>
        <dbReference type="EC" id="2.3.1.129"/>
    </reaction>
</comment>
<dbReference type="PANTHER" id="PTHR43480">
    <property type="entry name" value="ACYL-[ACYL-CARRIER-PROTEIN]--UDP-N-ACETYLGLUCOSAMINE O-ACYLTRANSFERASE"/>
    <property type="match status" value="1"/>
</dbReference>
<dbReference type="Gene3D" id="1.20.1180.10">
    <property type="entry name" value="Udp N-acetylglucosamine O-acyltransferase, C-terminal domain"/>
    <property type="match status" value="1"/>
</dbReference>
<protein>
    <recommendedName>
        <fullName evidence="6">Acyl-[acyl-carrier-protein]--UDP-N-acetylglucosamine O-acyltransferase</fullName>
        <shortName evidence="6">UDP-N-acetylglucosamine acyltransferase</shortName>
        <ecNumber evidence="6">2.3.1.129</ecNumber>
    </recommendedName>
</protein>
<comment type="function">
    <text evidence="6">Involved in the biosynthesis of lipid A, a phosphorylated glycolipid that anchors the lipopolysaccharide to the outer membrane of the cell.</text>
</comment>
<keyword evidence="9" id="KW-1185">Reference proteome</keyword>
<dbReference type="GO" id="GO:0009245">
    <property type="term" value="P:lipid A biosynthetic process"/>
    <property type="evidence" value="ECO:0007669"/>
    <property type="project" value="UniProtKB-UniRule"/>
</dbReference>